<evidence type="ECO:0000256" key="5">
    <source>
        <dbReference type="ARBA" id="ARBA00023204"/>
    </source>
</evidence>
<name>A0ABS8N353_9CLOT</name>
<dbReference type="SUPFAM" id="SSF50249">
    <property type="entry name" value="Nucleic acid-binding proteins"/>
    <property type="match status" value="1"/>
</dbReference>
<evidence type="ECO:0000313" key="10">
    <source>
        <dbReference type="Proteomes" id="UP001165422"/>
    </source>
</evidence>
<reference evidence="9" key="1">
    <citation type="submission" date="2021-11" db="EMBL/GenBank/DDBJ databases">
        <authorList>
            <person name="Qingchun L."/>
            <person name="Dong Z."/>
            <person name="Zongwei Q."/>
            <person name="Jia Z."/>
            <person name="Duotao L."/>
        </authorList>
    </citation>
    <scope>NUCLEOTIDE SEQUENCE</scope>
    <source>
        <strain evidence="9">WLY-B-L2</strain>
    </source>
</reference>
<evidence type="ECO:0000256" key="7">
    <source>
        <dbReference type="HAMAP-Rule" id="MF_00201"/>
    </source>
</evidence>
<dbReference type="Gene3D" id="2.40.50.140">
    <property type="entry name" value="Nucleic acid-binding proteins"/>
    <property type="match status" value="1"/>
</dbReference>
<keyword evidence="3 7" id="KW-0227">DNA damage</keyword>
<evidence type="ECO:0000256" key="1">
    <source>
        <dbReference type="ARBA" id="ARBA00007452"/>
    </source>
</evidence>
<dbReference type="InterPro" id="IPR012340">
    <property type="entry name" value="NA-bd_OB-fold"/>
</dbReference>
<dbReference type="EMBL" id="JAJJPB010000003">
    <property type="protein sequence ID" value="MCC9294229.1"/>
    <property type="molecule type" value="Genomic_DNA"/>
</dbReference>
<dbReference type="Pfam" id="PF11967">
    <property type="entry name" value="RecO_N"/>
    <property type="match status" value="1"/>
</dbReference>
<accession>A0ABS8N353</accession>
<proteinExistence type="inferred from homology"/>
<dbReference type="SUPFAM" id="SSF57863">
    <property type="entry name" value="ArfGap/RecO-like zinc finger"/>
    <property type="match status" value="1"/>
</dbReference>
<evidence type="ECO:0000256" key="4">
    <source>
        <dbReference type="ARBA" id="ARBA00023172"/>
    </source>
</evidence>
<evidence type="ECO:0000313" key="9">
    <source>
        <dbReference type="EMBL" id="MCC9294229.1"/>
    </source>
</evidence>
<comment type="similarity">
    <text evidence="1 7">Belongs to the RecO family.</text>
</comment>
<evidence type="ECO:0000256" key="2">
    <source>
        <dbReference type="ARBA" id="ARBA00021310"/>
    </source>
</evidence>
<dbReference type="Proteomes" id="UP001165422">
    <property type="component" value="Unassembled WGS sequence"/>
</dbReference>
<keyword evidence="10" id="KW-1185">Reference proteome</keyword>
<gene>
    <name evidence="7 9" type="primary">recO</name>
    <name evidence="9" type="ORF">LN736_05005</name>
</gene>
<keyword evidence="5 7" id="KW-0234">DNA repair</keyword>
<dbReference type="Gene3D" id="1.20.1440.120">
    <property type="entry name" value="Recombination protein O, C-terminal domain"/>
    <property type="match status" value="1"/>
</dbReference>
<protein>
    <recommendedName>
        <fullName evidence="2 7">DNA repair protein RecO</fullName>
    </recommendedName>
    <alternativeName>
        <fullName evidence="6 7">Recombination protein O</fullName>
    </alternativeName>
</protein>
<feature type="domain" description="DNA replication/recombination mediator RecO N-terminal" evidence="8">
    <location>
        <begin position="12"/>
        <end position="88"/>
    </location>
</feature>
<dbReference type="PANTHER" id="PTHR33991">
    <property type="entry name" value="DNA REPAIR PROTEIN RECO"/>
    <property type="match status" value="1"/>
</dbReference>
<keyword evidence="4 7" id="KW-0233">DNA recombination</keyword>
<organism evidence="9 10">
    <name type="scientific">Clostridium aromativorans</name>
    <dbReference type="NCBI Taxonomy" id="2836848"/>
    <lineage>
        <taxon>Bacteria</taxon>
        <taxon>Bacillati</taxon>
        <taxon>Bacillota</taxon>
        <taxon>Clostridia</taxon>
        <taxon>Eubacteriales</taxon>
        <taxon>Clostridiaceae</taxon>
        <taxon>Clostridium</taxon>
    </lineage>
</organism>
<dbReference type="RefSeq" id="WP_229981110.1">
    <property type="nucleotide sequence ID" value="NZ_JAJJPB010000003.1"/>
</dbReference>
<sequence>MTYRQGDDYLSIFKTRAIIIKTQDIKESDKLVWLFTEKLGKVSTIARGAKRSRNSLFSTTLQFCYGDYVLYKGKSLYVINESILIDSFQDLLDDLNDLTYASYFCELIDIAMSDGEKSEEMFKQLVTAFYLIRSHAVDIEILARSFELKILQATGYELNFDYCCICRKKMASFNYFSFQYSGGVCDKCKKINGLHIDYATGSALKYLSKISLENVYKVVLSDKVKKELYKVLNLVISQNYFRKPKSLDTLRYLENFEKNKI</sequence>
<evidence type="ECO:0000259" key="8">
    <source>
        <dbReference type="Pfam" id="PF11967"/>
    </source>
</evidence>
<dbReference type="InterPro" id="IPR042242">
    <property type="entry name" value="RecO_C"/>
</dbReference>
<comment type="caution">
    <text evidence="9">The sequence shown here is derived from an EMBL/GenBank/DDBJ whole genome shotgun (WGS) entry which is preliminary data.</text>
</comment>
<dbReference type="HAMAP" id="MF_00201">
    <property type="entry name" value="RecO"/>
    <property type="match status" value="1"/>
</dbReference>
<dbReference type="InterPro" id="IPR022572">
    <property type="entry name" value="DNA_rep/recomb_RecO_N"/>
</dbReference>
<evidence type="ECO:0000256" key="6">
    <source>
        <dbReference type="ARBA" id="ARBA00033409"/>
    </source>
</evidence>
<comment type="function">
    <text evidence="7">Involved in DNA repair and RecF pathway recombination.</text>
</comment>
<dbReference type="NCBIfam" id="TIGR00613">
    <property type="entry name" value="reco"/>
    <property type="match status" value="1"/>
</dbReference>
<evidence type="ECO:0000256" key="3">
    <source>
        <dbReference type="ARBA" id="ARBA00022763"/>
    </source>
</evidence>
<dbReference type="PANTHER" id="PTHR33991:SF1">
    <property type="entry name" value="DNA REPAIR PROTEIN RECO"/>
    <property type="match status" value="1"/>
</dbReference>
<dbReference type="InterPro" id="IPR003717">
    <property type="entry name" value="RecO"/>
</dbReference>
<dbReference type="Pfam" id="PF02565">
    <property type="entry name" value="RecO_C"/>
    <property type="match status" value="1"/>
</dbReference>
<dbReference type="InterPro" id="IPR037278">
    <property type="entry name" value="ARFGAP/RecO"/>
</dbReference>